<dbReference type="Gene3D" id="3.40.50.300">
    <property type="entry name" value="P-loop containing nucleotide triphosphate hydrolases"/>
    <property type="match status" value="1"/>
</dbReference>
<keyword evidence="2" id="KW-0067">ATP-binding</keyword>
<evidence type="ECO:0000313" key="3">
    <source>
        <dbReference type="Proteomes" id="UP000004169"/>
    </source>
</evidence>
<dbReference type="AlphaFoldDB" id="H8FY75"/>
<proteinExistence type="predicted"/>
<reference evidence="2 3" key="1">
    <citation type="journal article" date="2012" name="J. Bacteriol.">
        <title>Draft Genome Sequence of the Purple Photosynthetic Bacterium Phaeospirillum molischianum DSM120, a Particularly Versatile Bacterium.</title>
        <authorList>
            <person name="Duquesne K."/>
            <person name="Prima V."/>
            <person name="Ji B."/>
            <person name="Rouy Z."/>
            <person name="Medigue C."/>
            <person name="Talla E."/>
            <person name="Sturgis J.N."/>
        </authorList>
    </citation>
    <scope>NUCLEOTIDE SEQUENCE [LARGE SCALE GENOMIC DNA]</scope>
    <source>
        <strain evidence="3">DSM120</strain>
    </source>
</reference>
<dbReference type="RefSeq" id="WP_002731397.1">
    <property type="nucleotide sequence ID" value="NZ_CAHP01000060.1"/>
</dbReference>
<dbReference type="GO" id="GO:0006260">
    <property type="term" value="P:DNA replication"/>
    <property type="evidence" value="ECO:0007669"/>
    <property type="project" value="InterPro"/>
</dbReference>
<keyword evidence="3" id="KW-1185">Reference proteome</keyword>
<dbReference type="eggNOG" id="COG0305">
    <property type="taxonomic scope" value="Bacteria"/>
</dbReference>
<dbReference type="InterPro" id="IPR027417">
    <property type="entry name" value="P-loop_NTPase"/>
</dbReference>
<evidence type="ECO:0000313" key="2">
    <source>
        <dbReference type="EMBL" id="CCG43313.1"/>
    </source>
</evidence>
<evidence type="ECO:0000259" key="1">
    <source>
        <dbReference type="Pfam" id="PF03796"/>
    </source>
</evidence>
<keyword evidence="2" id="KW-0347">Helicase</keyword>
<comment type="caution">
    <text evidence="2">The sequence shown here is derived from an EMBL/GenBank/DDBJ whole genome shotgun (WGS) entry which is preliminary data.</text>
</comment>
<dbReference type="STRING" id="1150626.PHAMO_80104"/>
<dbReference type="Proteomes" id="UP000004169">
    <property type="component" value="Unassembled WGS sequence"/>
</dbReference>
<keyword evidence="2" id="KW-0378">Hydrolase</keyword>
<dbReference type="GO" id="GO:0005524">
    <property type="term" value="F:ATP binding"/>
    <property type="evidence" value="ECO:0007669"/>
    <property type="project" value="InterPro"/>
</dbReference>
<sequence length="454" mass="50495">MSKPALALVPPSPAEEEEEARTYEFNDAFQIKIAGMVLRDPLFNQRTDGLVKPEYFTNAGVATLVNIALEYYGKYKRCPDVVTLTNIIRDRRAAKLIRSDVLDLIKETLPQVGRADISDRDYVVDQVAVFAQHQAMEQAIIKSVDLIEKRDFQAIRKLVEQAIQVGASADLGGVDYFENIEARTQHRRDLLSGAAATRAITTGIPDLDKELAHGGWGRKELSLMMGAAKAGKSMSLCDFGQAACLAGYNVLYATLEVSAKIIEDRLDANLADIAVRDLKMRPNDVEAAIKAKKPKKGIFKIHEFPTGTMKPSDLRRLLARYRSQDIRFDLIIVDYADIMAPEIRSDSPIENFRTIYVDLRAIAGEEDAAMLTATQTNREGAGKSVAKMTDVAEDFNKIRIADVVISINATDEEKSIGEARLFFAASRNQADGFTLRIKQDREKMKFITKVLGKE</sequence>
<feature type="domain" description="SF4 helicase" evidence="1">
    <location>
        <begin position="200"/>
        <end position="428"/>
    </location>
</feature>
<keyword evidence="2" id="KW-0547">Nucleotide-binding</keyword>
<dbReference type="SUPFAM" id="SSF52540">
    <property type="entry name" value="P-loop containing nucleoside triphosphate hydrolases"/>
    <property type="match status" value="1"/>
</dbReference>
<name>H8FY75_MAGML</name>
<dbReference type="EMBL" id="CAHP01000060">
    <property type="protein sequence ID" value="CCG43313.1"/>
    <property type="molecule type" value="Genomic_DNA"/>
</dbReference>
<organism evidence="2 3">
    <name type="scientific">Magnetospirillum molischianum DSM 120</name>
    <dbReference type="NCBI Taxonomy" id="1150626"/>
    <lineage>
        <taxon>Bacteria</taxon>
        <taxon>Pseudomonadati</taxon>
        <taxon>Pseudomonadota</taxon>
        <taxon>Alphaproteobacteria</taxon>
        <taxon>Rhodospirillales</taxon>
        <taxon>Rhodospirillaceae</taxon>
        <taxon>Magnetospirillum</taxon>
    </lineage>
</organism>
<dbReference type="Pfam" id="PF03796">
    <property type="entry name" value="DnaB_C"/>
    <property type="match status" value="1"/>
</dbReference>
<protein>
    <submittedName>
        <fullName evidence="2">Putative DNA helicase</fullName>
    </submittedName>
</protein>
<dbReference type="InterPro" id="IPR007694">
    <property type="entry name" value="DNA_helicase_DnaB-like_C"/>
</dbReference>
<dbReference type="OrthoDB" id="8478084at2"/>
<accession>H8FY75</accession>
<gene>
    <name evidence="2" type="ORF">PHAMO_80104</name>
</gene>
<dbReference type="GO" id="GO:0003678">
    <property type="term" value="F:DNA helicase activity"/>
    <property type="evidence" value="ECO:0007669"/>
    <property type="project" value="InterPro"/>
</dbReference>